<evidence type="ECO:0000256" key="3">
    <source>
        <dbReference type="ARBA" id="ARBA00022982"/>
    </source>
</evidence>
<dbReference type="CDD" id="cd02947">
    <property type="entry name" value="TRX_family"/>
    <property type="match status" value="1"/>
</dbReference>
<dbReference type="Proteomes" id="UP000315689">
    <property type="component" value="Unassembled WGS sequence"/>
</dbReference>
<organism evidence="8 9">
    <name type="scientific">Candidatus Berkelbacteria bacterium Licking1014_7</name>
    <dbReference type="NCBI Taxonomy" id="2017147"/>
    <lineage>
        <taxon>Bacteria</taxon>
        <taxon>Candidatus Berkelbacteria</taxon>
    </lineage>
</organism>
<keyword evidence="4 6" id="KW-1015">Disulfide bond</keyword>
<protein>
    <submittedName>
        <fullName evidence="8">Thioredoxin 1</fullName>
    </submittedName>
</protein>
<dbReference type="PIRSF" id="PIRSF000077">
    <property type="entry name" value="Thioredoxin"/>
    <property type="match status" value="1"/>
</dbReference>
<evidence type="ECO:0000313" key="8">
    <source>
        <dbReference type="EMBL" id="TSC92623.1"/>
    </source>
</evidence>
<evidence type="ECO:0000256" key="1">
    <source>
        <dbReference type="ARBA" id="ARBA00008987"/>
    </source>
</evidence>
<dbReference type="InterPro" id="IPR017937">
    <property type="entry name" value="Thioredoxin_CS"/>
</dbReference>
<dbReference type="PROSITE" id="PS51352">
    <property type="entry name" value="THIOREDOXIN_2"/>
    <property type="match status" value="1"/>
</dbReference>
<feature type="disulfide bond" description="Redox-active" evidence="6">
    <location>
        <begin position="17"/>
        <end position="20"/>
    </location>
</feature>
<gene>
    <name evidence="8" type="ORF">CEN89_553</name>
</gene>
<comment type="caution">
    <text evidence="8">The sequence shown here is derived from an EMBL/GenBank/DDBJ whole genome shotgun (WGS) entry which is preliminary data.</text>
</comment>
<dbReference type="GO" id="GO:0045454">
    <property type="term" value="P:cell redox homeostasis"/>
    <property type="evidence" value="ECO:0007669"/>
    <property type="project" value="TreeGrafter"/>
</dbReference>
<dbReference type="PRINTS" id="PR00421">
    <property type="entry name" value="THIOREDOXIN"/>
</dbReference>
<evidence type="ECO:0000259" key="7">
    <source>
        <dbReference type="PROSITE" id="PS51352"/>
    </source>
</evidence>
<dbReference type="GO" id="GO:0005829">
    <property type="term" value="C:cytosol"/>
    <property type="evidence" value="ECO:0007669"/>
    <property type="project" value="TreeGrafter"/>
</dbReference>
<dbReference type="PROSITE" id="PS00194">
    <property type="entry name" value="THIOREDOXIN_1"/>
    <property type="match status" value="1"/>
</dbReference>
<evidence type="ECO:0000313" key="9">
    <source>
        <dbReference type="Proteomes" id="UP000315689"/>
    </source>
</evidence>
<sequence>MPTKSKPELVQFYSDWCGPCQAMKPIIAEIKKEMGDKITVTRYNVDKDAEKTQKYNIMSIPTFLIKKDGKVIKQLVGMQSKKKLIKKLSV</sequence>
<feature type="domain" description="Thioredoxin" evidence="7">
    <location>
        <begin position="1"/>
        <end position="90"/>
    </location>
</feature>
<dbReference type="Gene3D" id="3.40.30.10">
    <property type="entry name" value="Glutaredoxin"/>
    <property type="match status" value="1"/>
</dbReference>
<name>A0A554LID6_9BACT</name>
<keyword evidence="2" id="KW-0813">Transport</keyword>
<evidence type="ECO:0000256" key="4">
    <source>
        <dbReference type="ARBA" id="ARBA00023157"/>
    </source>
</evidence>
<reference evidence="8 9" key="1">
    <citation type="submission" date="2017-07" db="EMBL/GenBank/DDBJ databases">
        <title>Mechanisms for carbon and nitrogen cycling indicate functional differentiation within the Candidate Phyla Radiation.</title>
        <authorList>
            <person name="Danczak R.E."/>
            <person name="Johnston M.D."/>
            <person name="Kenah C."/>
            <person name="Slattery M."/>
            <person name="Wrighton K.C."/>
            <person name="Wilkins M.J."/>
        </authorList>
    </citation>
    <scope>NUCLEOTIDE SEQUENCE [LARGE SCALE GENOMIC DNA]</scope>
    <source>
        <strain evidence="8">Licking1014_7</strain>
    </source>
</reference>
<evidence type="ECO:0000256" key="6">
    <source>
        <dbReference type="PIRSR" id="PIRSR000077-4"/>
    </source>
</evidence>
<keyword evidence="5 6" id="KW-0676">Redox-active center</keyword>
<dbReference type="Pfam" id="PF00085">
    <property type="entry name" value="Thioredoxin"/>
    <property type="match status" value="1"/>
</dbReference>
<dbReference type="SUPFAM" id="SSF52833">
    <property type="entry name" value="Thioredoxin-like"/>
    <property type="match status" value="1"/>
</dbReference>
<dbReference type="AlphaFoldDB" id="A0A554LID6"/>
<dbReference type="InterPro" id="IPR013766">
    <property type="entry name" value="Thioredoxin_domain"/>
</dbReference>
<evidence type="ECO:0000256" key="2">
    <source>
        <dbReference type="ARBA" id="ARBA00022448"/>
    </source>
</evidence>
<dbReference type="PANTHER" id="PTHR45663:SF11">
    <property type="entry name" value="GEO12009P1"/>
    <property type="match status" value="1"/>
</dbReference>
<accession>A0A554LID6</accession>
<dbReference type="GO" id="GO:0015035">
    <property type="term" value="F:protein-disulfide reductase activity"/>
    <property type="evidence" value="ECO:0007669"/>
    <property type="project" value="InterPro"/>
</dbReference>
<keyword evidence="3" id="KW-0249">Electron transport</keyword>
<dbReference type="EMBL" id="VMGK01000018">
    <property type="protein sequence ID" value="TSC92623.1"/>
    <property type="molecule type" value="Genomic_DNA"/>
</dbReference>
<dbReference type="PANTHER" id="PTHR45663">
    <property type="entry name" value="GEO12009P1"/>
    <property type="match status" value="1"/>
</dbReference>
<dbReference type="InterPro" id="IPR005746">
    <property type="entry name" value="Thioredoxin"/>
</dbReference>
<proteinExistence type="inferred from homology"/>
<comment type="similarity">
    <text evidence="1">Belongs to the thioredoxin family.</text>
</comment>
<evidence type="ECO:0000256" key="5">
    <source>
        <dbReference type="ARBA" id="ARBA00023284"/>
    </source>
</evidence>
<dbReference type="InterPro" id="IPR036249">
    <property type="entry name" value="Thioredoxin-like_sf"/>
</dbReference>